<evidence type="ECO:0000256" key="3">
    <source>
        <dbReference type="ARBA" id="ARBA00022679"/>
    </source>
</evidence>
<dbReference type="RefSeq" id="WP_008876435.1">
    <property type="nucleotide sequence ID" value="NZ_CAUM01000129.1"/>
</dbReference>
<dbReference type="Pfam" id="PF00551">
    <property type="entry name" value="Formyl_trans_N"/>
    <property type="match status" value="1"/>
</dbReference>
<keyword evidence="4" id="KW-0658">Purine biosynthesis</keyword>
<evidence type="ECO:0000259" key="5">
    <source>
        <dbReference type="Pfam" id="PF00551"/>
    </source>
</evidence>
<dbReference type="CDD" id="cd08653">
    <property type="entry name" value="FMT_core_like_3"/>
    <property type="match status" value="1"/>
</dbReference>
<keyword evidence="3 6" id="KW-0808">Transferase</keyword>
<dbReference type="eggNOG" id="COG0299">
    <property type="taxonomic scope" value="Bacteria"/>
</dbReference>
<dbReference type="OrthoDB" id="9802815at2"/>
<evidence type="ECO:0000313" key="7">
    <source>
        <dbReference type="Proteomes" id="UP000012062"/>
    </source>
</evidence>
<organism evidence="6 7">
    <name type="scientific">Mesorhizobium metallidurans STM 2683</name>
    <dbReference type="NCBI Taxonomy" id="1297569"/>
    <lineage>
        <taxon>Bacteria</taxon>
        <taxon>Pseudomonadati</taxon>
        <taxon>Pseudomonadota</taxon>
        <taxon>Alphaproteobacteria</taxon>
        <taxon>Hyphomicrobiales</taxon>
        <taxon>Phyllobacteriaceae</taxon>
        <taxon>Mesorhizobium</taxon>
    </lineage>
</organism>
<comment type="pathway">
    <text evidence="1">Purine metabolism; IMP biosynthesis via de novo pathway; N(2)-formyl-N(1)-(5-phospho-D-ribosyl)glycinamide from N(1)-(5-phospho-D-ribosyl)glycinamide (10-formyl THF route): step 1/1.</text>
</comment>
<dbReference type="EMBL" id="CAUM01000129">
    <property type="protein sequence ID" value="CCV07549.1"/>
    <property type="molecule type" value="Genomic_DNA"/>
</dbReference>
<reference evidence="6 7" key="1">
    <citation type="submission" date="2013-02" db="EMBL/GenBank/DDBJ databases">
        <authorList>
            <person name="Genoscope - CEA"/>
        </authorList>
    </citation>
    <scope>NUCLEOTIDE SEQUENCE [LARGE SCALE GENOMIC DNA]</scope>
    <source>
        <strain evidence="6 7">STM 2683</strain>
    </source>
</reference>
<name>M5ERQ8_9HYPH</name>
<dbReference type="SUPFAM" id="SSF53328">
    <property type="entry name" value="Formyltransferase"/>
    <property type="match status" value="1"/>
</dbReference>
<dbReference type="EC" id="2.1.2.2" evidence="2"/>
<keyword evidence="7" id="KW-1185">Reference proteome</keyword>
<dbReference type="PANTHER" id="PTHR43369">
    <property type="entry name" value="PHOSPHORIBOSYLGLYCINAMIDE FORMYLTRANSFERASE"/>
    <property type="match status" value="1"/>
</dbReference>
<evidence type="ECO:0000256" key="1">
    <source>
        <dbReference type="ARBA" id="ARBA00005054"/>
    </source>
</evidence>
<dbReference type="GO" id="GO:0005737">
    <property type="term" value="C:cytoplasm"/>
    <property type="evidence" value="ECO:0007669"/>
    <property type="project" value="TreeGrafter"/>
</dbReference>
<gene>
    <name evidence="6" type="ORF">MESS2_600005</name>
</gene>
<protein>
    <recommendedName>
        <fullName evidence="2">phosphoribosylglycinamide formyltransferase 1</fullName>
        <ecNumber evidence="2">2.1.2.2</ecNumber>
    </recommendedName>
</protein>
<dbReference type="Proteomes" id="UP000012062">
    <property type="component" value="Unassembled WGS sequence"/>
</dbReference>
<comment type="caution">
    <text evidence="6">The sequence shown here is derived from an EMBL/GenBank/DDBJ whole genome shotgun (WGS) entry which is preliminary data.</text>
</comment>
<feature type="domain" description="Formyl transferase N-terminal" evidence="5">
    <location>
        <begin position="98"/>
        <end position="221"/>
    </location>
</feature>
<dbReference type="STRING" id="1297569.MESS2_600005"/>
<proteinExistence type="predicted"/>
<dbReference type="Gene3D" id="3.40.50.170">
    <property type="entry name" value="Formyl transferase, N-terminal domain"/>
    <property type="match status" value="1"/>
</dbReference>
<dbReference type="AlphaFoldDB" id="M5ERQ8"/>
<sequence length="260" mass="27983">MQSLKSDLPPIVVVTEGGPHIWAIINAVAGRLGSVSVILETPESKKKLLLGRARCQGWLQAIGQLGTMVLTRLGKRFFAGHAARIVAEQKLQTEPKSDQKIIHVSSANAPECLQAIEDIRPGVVLLAGCRLLSRQTLAKLRCPVLNYHAGIAPKYRGMNGGYWALASGDAENFGTTVHLVDAGVDTGGVLRQARGEPGPGDTISSYALRQAAFSRDICVEAVGDALAGKLATSDPGPPSKQWYHPTIWFYLWTGLRRGVW</sequence>
<dbReference type="InterPro" id="IPR002376">
    <property type="entry name" value="Formyl_transf_N"/>
</dbReference>
<accession>M5ERQ8</accession>
<dbReference type="PANTHER" id="PTHR43369:SF2">
    <property type="entry name" value="PHOSPHORIBOSYLGLYCINAMIDE FORMYLTRANSFERASE"/>
    <property type="match status" value="1"/>
</dbReference>
<dbReference type="InterPro" id="IPR036477">
    <property type="entry name" value="Formyl_transf_N_sf"/>
</dbReference>
<dbReference type="GO" id="GO:0004644">
    <property type="term" value="F:phosphoribosylglycinamide formyltransferase activity"/>
    <property type="evidence" value="ECO:0007669"/>
    <property type="project" value="UniProtKB-EC"/>
</dbReference>
<evidence type="ECO:0000256" key="4">
    <source>
        <dbReference type="ARBA" id="ARBA00022755"/>
    </source>
</evidence>
<evidence type="ECO:0000313" key="6">
    <source>
        <dbReference type="EMBL" id="CCV07549.1"/>
    </source>
</evidence>
<dbReference type="GO" id="GO:0006189">
    <property type="term" value="P:'de novo' IMP biosynthetic process"/>
    <property type="evidence" value="ECO:0007669"/>
    <property type="project" value="TreeGrafter"/>
</dbReference>
<evidence type="ECO:0000256" key="2">
    <source>
        <dbReference type="ARBA" id="ARBA00012254"/>
    </source>
</evidence>